<organism evidence="1">
    <name type="scientific">termite gut metagenome</name>
    <dbReference type="NCBI Taxonomy" id="433724"/>
    <lineage>
        <taxon>unclassified sequences</taxon>
        <taxon>metagenomes</taxon>
        <taxon>organismal metagenomes</taxon>
    </lineage>
</organism>
<gene>
    <name evidence="1" type="ORF">EZS27_001398</name>
</gene>
<name>A0A5J4SZW7_9ZZZZ</name>
<protein>
    <submittedName>
        <fullName evidence="1">Uncharacterized protein</fullName>
    </submittedName>
</protein>
<evidence type="ECO:0000313" key="1">
    <source>
        <dbReference type="EMBL" id="KAA6351252.1"/>
    </source>
</evidence>
<comment type="caution">
    <text evidence="1">The sequence shown here is derived from an EMBL/GenBank/DDBJ whole genome shotgun (WGS) entry which is preliminary data.</text>
</comment>
<dbReference type="AlphaFoldDB" id="A0A5J4SZW7"/>
<accession>A0A5J4SZW7</accession>
<dbReference type="EMBL" id="SNRY01000016">
    <property type="protein sequence ID" value="KAA6351252.1"/>
    <property type="molecule type" value="Genomic_DNA"/>
</dbReference>
<sequence>MIKKRYIEIELIKKKELAEEFKISVRAVYDALNYKTQSGTAKAIRAAALQRGGRVYVPEDFGKTFERAVQRD</sequence>
<reference evidence="1" key="1">
    <citation type="submission" date="2019-03" db="EMBL/GenBank/DDBJ databases">
        <title>Single cell metagenomics reveals metabolic interactions within the superorganism composed of flagellate Streblomastix strix and complex community of Bacteroidetes bacteria on its surface.</title>
        <authorList>
            <person name="Treitli S.C."/>
            <person name="Kolisko M."/>
            <person name="Husnik F."/>
            <person name="Keeling P."/>
            <person name="Hampl V."/>
        </authorList>
    </citation>
    <scope>NUCLEOTIDE SEQUENCE</scope>
    <source>
        <strain evidence="1">STM</strain>
    </source>
</reference>
<proteinExistence type="predicted"/>